<evidence type="ECO:0000313" key="2">
    <source>
        <dbReference type="EMBL" id="CAK5284351.1"/>
    </source>
</evidence>
<organism evidence="2 3">
    <name type="scientific">Mycena citricolor</name>
    <dbReference type="NCBI Taxonomy" id="2018698"/>
    <lineage>
        <taxon>Eukaryota</taxon>
        <taxon>Fungi</taxon>
        <taxon>Dikarya</taxon>
        <taxon>Basidiomycota</taxon>
        <taxon>Agaricomycotina</taxon>
        <taxon>Agaricomycetes</taxon>
        <taxon>Agaricomycetidae</taxon>
        <taxon>Agaricales</taxon>
        <taxon>Marasmiineae</taxon>
        <taxon>Mycenaceae</taxon>
        <taxon>Mycena</taxon>
    </lineage>
</organism>
<dbReference type="InterPro" id="IPR018846">
    <property type="entry name" value="Beta-prop_RSE1/DDB1/CPSF1_1st"/>
</dbReference>
<dbReference type="Proteomes" id="UP001295794">
    <property type="component" value="Unassembled WGS sequence"/>
</dbReference>
<evidence type="ECO:0000259" key="1">
    <source>
        <dbReference type="Pfam" id="PF10433"/>
    </source>
</evidence>
<dbReference type="Gene3D" id="2.130.10.10">
    <property type="entry name" value="YVTN repeat-like/Quinoprotein amine dehydrogenase"/>
    <property type="match status" value="1"/>
</dbReference>
<name>A0AAD2K921_9AGAR</name>
<keyword evidence="3" id="KW-1185">Reference proteome</keyword>
<protein>
    <recommendedName>
        <fullName evidence="1">RSE1/DDB1/CPSF1 first beta-propeller domain-containing protein</fullName>
    </recommendedName>
</protein>
<reference evidence="2" key="1">
    <citation type="submission" date="2023-11" db="EMBL/GenBank/DDBJ databases">
        <authorList>
            <person name="De Vega J J."/>
            <person name="De Vega J J."/>
        </authorList>
    </citation>
    <scope>NUCLEOTIDE SEQUENCE</scope>
</reference>
<feature type="domain" description="RSE1/DDB1/CPSF1 first beta-propeller" evidence="1">
    <location>
        <begin position="8"/>
        <end position="253"/>
    </location>
</feature>
<dbReference type="AlphaFoldDB" id="A0AAD2K921"/>
<sequence>TFHRPSSVVSSLKCSLTAGVEHLVVAKLDGLDVYSLQPEGLRHECRWDILGNVLTVKALPVSETGPCCSNLIVMLDHPEAELIFLEFKRSQDSRYSLVISKRVELVQRNVNQRPAEFFNDLIVHPHGRIAIASCFSGKIKVVRLNGGHYLSDMDVSIEEHTILSIEFLPSPDEYLLGFMYIDHSRAVRLDARTYTETDDFEPSTALRSTTISSKIVPYPDVSHPWLVAVPSPSNADSDDQDLSEPFVGGVLVL</sequence>
<dbReference type="InterPro" id="IPR050358">
    <property type="entry name" value="RSE1/DDB1/CFT1"/>
</dbReference>
<dbReference type="PANTHER" id="PTHR10644">
    <property type="entry name" value="DNA REPAIR/RNA PROCESSING CPSF FAMILY"/>
    <property type="match status" value="1"/>
</dbReference>
<comment type="caution">
    <text evidence="2">The sequence shown here is derived from an EMBL/GenBank/DDBJ whole genome shotgun (WGS) entry which is preliminary data.</text>
</comment>
<gene>
    <name evidence="2" type="ORF">MYCIT1_LOCUS37529</name>
</gene>
<dbReference type="InterPro" id="IPR015943">
    <property type="entry name" value="WD40/YVTN_repeat-like_dom_sf"/>
</dbReference>
<proteinExistence type="predicted"/>
<dbReference type="EMBL" id="CAVNYO010000478">
    <property type="protein sequence ID" value="CAK5284351.1"/>
    <property type="molecule type" value="Genomic_DNA"/>
</dbReference>
<feature type="non-terminal residue" evidence="2">
    <location>
        <position position="1"/>
    </location>
</feature>
<feature type="non-terminal residue" evidence="2">
    <location>
        <position position="253"/>
    </location>
</feature>
<accession>A0AAD2K921</accession>
<evidence type="ECO:0000313" key="3">
    <source>
        <dbReference type="Proteomes" id="UP001295794"/>
    </source>
</evidence>
<dbReference type="Pfam" id="PF10433">
    <property type="entry name" value="Beta-prop_RSE1_1st"/>
    <property type="match status" value="1"/>
</dbReference>